<gene>
    <name evidence="4" type="ORF">DWV08_14230</name>
    <name evidence="5" type="ORF">DXU92_08845</name>
</gene>
<dbReference type="Pfam" id="PF00496">
    <property type="entry name" value="SBP_bac_5"/>
    <property type="match status" value="1"/>
</dbReference>
<name>A0A345YRU9_9MICO</name>
<dbReference type="Gene3D" id="3.40.190.10">
    <property type="entry name" value="Periplasmic binding protein-like II"/>
    <property type="match status" value="1"/>
</dbReference>
<evidence type="ECO:0000313" key="5">
    <source>
        <dbReference type="EMBL" id="RRR22365.1"/>
    </source>
</evidence>
<dbReference type="AlphaFoldDB" id="A0A345YRU9"/>
<dbReference type="Gene3D" id="3.10.105.10">
    <property type="entry name" value="Dipeptide-binding Protein, Domain 3"/>
    <property type="match status" value="1"/>
</dbReference>
<protein>
    <submittedName>
        <fullName evidence="5">ABC transporter substrate-binding protein</fullName>
    </submittedName>
</protein>
<feature type="compositionally biased region" description="Pro residues" evidence="2">
    <location>
        <begin position="9"/>
        <end position="20"/>
    </location>
</feature>
<evidence type="ECO:0000256" key="2">
    <source>
        <dbReference type="SAM" id="MobiDB-lite"/>
    </source>
</evidence>
<evidence type="ECO:0000259" key="3">
    <source>
        <dbReference type="Pfam" id="PF00496"/>
    </source>
</evidence>
<dbReference type="OrthoDB" id="9764591at2"/>
<dbReference type="PIRSF" id="PIRSF002741">
    <property type="entry name" value="MppA"/>
    <property type="match status" value="1"/>
</dbReference>
<dbReference type="GO" id="GO:0042884">
    <property type="term" value="P:microcin transport"/>
    <property type="evidence" value="ECO:0007669"/>
    <property type="project" value="TreeGrafter"/>
</dbReference>
<dbReference type="InterPro" id="IPR039424">
    <property type="entry name" value="SBP_5"/>
</dbReference>
<proteinExistence type="predicted"/>
<dbReference type="EMBL" id="CP031356">
    <property type="protein sequence ID" value="AXK46651.1"/>
    <property type="molecule type" value="Genomic_DNA"/>
</dbReference>
<dbReference type="SUPFAM" id="SSF53850">
    <property type="entry name" value="Periplasmic binding protein-like II"/>
    <property type="match status" value="1"/>
</dbReference>
<evidence type="ECO:0000256" key="1">
    <source>
        <dbReference type="ARBA" id="ARBA00022729"/>
    </source>
</evidence>
<organism evidence="5 7">
    <name type="scientific">Brachybacterium saurashtrense</name>
    <dbReference type="NCBI Taxonomy" id="556288"/>
    <lineage>
        <taxon>Bacteria</taxon>
        <taxon>Bacillati</taxon>
        <taxon>Actinomycetota</taxon>
        <taxon>Actinomycetes</taxon>
        <taxon>Micrococcales</taxon>
        <taxon>Dermabacteraceae</taxon>
        <taxon>Brachybacterium</taxon>
    </lineage>
</organism>
<feature type="compositionally biased region" description="Basic and acidic residues" evidence="2">
    <location>
        <begin position="21"/>
        <end position="36"/>
    </location>
</feature>
<reference evidence="4 6" key="1">
    <citation type="submission" date="2018-07" db="EMBL/GenBank/DDBJ databases">
        <title>Brachybacterium saurashtrense DSM 23186 genome sequence.</title>
        <authorList>
            <person name="Guo L."/>
        </authorList>
    </citation>
    <scope>NUCLEOTIDE SEQUENCE [LARGE SCALE GENOMIC DNA]</scope>
    <source>
        <strain evidence="4 6">DSM 23186</strain>
    </source>
</reference>
<dbReference type="GO" id="GO:1904680">
    <property type="term" value="F:peptide transmembrane transporter activity"/>
    <property type="evidence" value="ECO:0007669"/>
    <property type="project" value="TreeGrafter"/>
</dbReference>
<dbReference type="EMBL" id="QSWH01000004">
    <property type="protein sequence ID" value="RRR22365.1"/>
    <property type="molecule type" value="Genomic_DNA"/>
</dbReference>
<dbReference type="PANTHER" id="PTHR30290">
    <property type="entry name" value="PERIPLASMIC BINDING COMPONENT OF ABC TRANSPORTER"/>
    <property type="match status" value="1"/>
</dbReference>
<dbReference type="KEGG" id="bsau:DWV08_14230"/>
<accession>A0A345YRU9</accession>
<feature type="domain" description="Solute-binding protein family 5" evidence="3">
    <location>
        <begin position="126"/>
        <end position="483"/>
    </location>
</feature>
<sequence>MLTGAPTSAPSPPRTTPPRDPSGRRPESGRPQTKEHSMKRRTLLATGPLAAALVAGTAACSGQISTSSGGGGAASGDGTTIPQLTFPAEVAENVAGITNFNPFSPNVTSRNYFYEPLMIRSSMNCEVVPWIATEYTWRDETTLVFTIREGVTWADGEPLTPEDVAFTLNLRKEFPAADDIGLWNDVFGAPAESVEVDGQDVVISFSGLAAAKFDSLITAKVLPQHVWQDVGDPTQYVEEEPVGSGPFALGSYNGRRLQLTRREDYWQAEKVAVQELILEGNYDATNAALKLAAGDLDAYWGEIPNPEQAFAAKDPALNHYWYAPAGSTVLTYNLAQAPFDDVALREAISQGLDKDEISAKATYSVMAPASQTGLKLPYAENLLPEAYAGQDTVLPFDTAKAEELLDAAGYEKGSDGFRTLPDGTAFAPKFLVQAGWIDYQAAADVVVRNLQSMGINASVQTSPPEAVDQAKKDGDFDMLLEYLHGGCEVARNLGSKLSSDQIPTEDTVRANVGRWEDPATDEIVAELSGETDPEAQKALTGELVEIMMTQYPVTCLFYAPARMIYRTDKAEGWPSEEEPYGTNSEMLMIITRLVPPSAS</sequence>
<dbReference type="GO" id="GO:0043190">
    <property type="term" value="C:ATP-binding cassette (ABC) transporter complex"/>
    <property type="evidence" value="ECO:0007669"/>
    <property type="project" value="InterPro"/>
</dbReference>
<dbReference type="CDD" id="cd08509">
    <property type="entry name" value="PBP2_TmCBP_oligosaccharides_like"/>
    <property type="match status" value="1"/>
</dbReference>
<dbReference type="Proteomes" id="UP000282185">
    <property type="component" value="Unassembled WGS sequence"/>
</dbReference>
<keyword evidence="6" id="KW-1185">Reference proteome</keyword>
<dbReference type="GO" id="GO:0015833">
    <property type="term" value="P:peptide transport"/>
    <property type="evidence" value="ECO:0007669"/>
    <property type="project" value="TreeGrafter"/>
</dbReference>
<keyword evidence="1" id="KW-0732">Signal</keyword>
<evidence type="ECO:0000313" key="4">
    <source>
        <dbReference type="EMBL" id="AXK46651.1"/>
    </source>
</evidence>
<evidence type="ECO:0000313" key="6">
    <source>
        <dbReference type="Proteomes" id="UP000254236"/>
    </source>
</evidence>
<dbReference type="Proteomes" id="UP000254236">
    <property type="component" value="Chromosome"/>
</dbReference>
<evidence type="ECO:0000313" key="7">
    <source>
        <dbReference type="Proteomes" id="UP000282185"/>
    </source>
</evidence>
<dbReference type="GO" id="GO:0030288">
    <property type="term" value="C:outer membrane-bounded periplasmic space"/>
    <property type="evidence" value="ECO:0007669"/>
    <property type="project" value="TreeGrafter"/>
</dbReference>
<feature type="region of interest" description="Disordered" evidence="2">
    <location>
        <begin position="1"/>
        <end position="41"/>
    </location>
</feature>
<dbReference type="PANTHER" id="PTHR30290:SF64">
    <property type="entry name" value="ABC TRANSPORTER PERIPLASMIC BINDING PROTEIN"/>
    <property type="match status" value="1"/>
</dbReference>
<dbReference type="InterPro" id="IPR030678">
    <property type="entry name" value="Peptide/Ni-bd"/>
</dbReference>
<dbReference type="InterPro" id="IPR000914">
    <property type="entry name" value="SBP_5_dom"/>
</dbReference>
<reference evidence="5 7" key="2">
    <citation type="submission" date="2018-08" db="EMBL/GenBank/DDBJ databases">
        <title>Brachybacterium saurashtrense DSM 23186.</title>
        <authorList>
            <person name="Li Y."/>
        </authorList>
    </citation>
    <scope>NUCLEOTIDE SEQUENCE [LARGE SCALE GENOMIC DNA]</scope>
    <source>
        <strain evidence="5 7">DSM 23186</strain>
    </source>
</reference>
<dbReference type="Gene3D" id="3.90.76.10">
    <property type="entry name" value="Dipeptide-binding Protein, Domain 1"/>
    <property type="match status" value="1"/>
</dbReference>